<dbReference type="PANTHER" id="PTHR11820">
    <property type="entry name" value="ACYLPYRUVASE"/>
    <property type="match status" value="1"/>
</dbReference>
<evidence type="ECO:0000256" key="1">
    <source>
        <dbReference type="ARBA" id="ARBA00022723"/>
    </source>
</evidence>
<keyword evidence="4" id="KW-1185">Reference proteome</keyword>
<dbReference type="EMBL" id="CP010537">
    <property type="protein sequence ID" value="AJG22282.1"/>
    <property type="molecule type" value="Genomic_DNA"/>
</dbReference>
<keyword evidence="3" id="KW-0378">Hydrolase</keyword>
<keyword evidence="1" id="KW-0479">Metal-binding</keyword>
<dbReference type="GO" id="GO:0046872">
    <property type="term" value="F:metal ion binding"/>
    <property type="evidence" value="ECO:0007669"/>
    <property type="project" value="UniProtKB-KW"/>
</dbReference>
<name>A0A0C4Y9X8_9BURK</name>
<sequence>MKLCIFDDDRIGVALGQDVVDITDVFASSFRPTWPYPKYDWIINNFESVRPHIDEAIESGRRVPLASVRLRAPVANPGKIIAAPINYKDHIAEANNDPQINHGKTFTDLSTLGVFLKANSSVIGCHEDIRIPFPDRRTDHEVELAVVIGREAKKVSRENALAFVFGYCIGLDMTVRGPELPDFRKSADTFSVLGPWIVTADEIPEPNSLDLSIHVNGELRQQSNTKYLIYDVQRLIEYASAMYTLYPGDVIMTGTPAGVSPVTYGDILEASVSGIGTMTARVAAN</sequence>
<dbReference type="STRING" id="68895.RR42_s0691"/>
<dbReference type="OrthoDB" id="8582489at2"/>
<dbReference type="Proteomes" id="UP000031843">
    <property type="component" value="Chromosome secondary"/>
</dbReference>
<evidence type="ECO:0000313" key="3">
    <source>
        <dbReference type="EMBL" id="AJG22282.1"/>
    </source>
</evidence>
<organism evidence="3 4">
    <name type="scientific">Cupriavidus basilensis</name>
    <dbReference type="NCBI Taxonomy" id="68895"/>
    <lineage>
        <taxon>Bacteria</taxon>
        <taxon>Pseudomonadati</taxon>
        <taxon>Pseudomonadota</taxon>
        <taxon>Betaproteobacteria</taxon>
        <taxon>Burkholderiales</taxon>
        <taxon>Burkholderiaceae</taxon>
        <taxon>Cupriavidus</taxon>
    </lineage>
</organism>
<dbReference type="Pfam" id="PF01557">
    <property type="entry name" value="FAA_hydrolase"/>
    <property type="match status" value="1"/>
</dbReference>
<dbReference type="GO" id="GO:0016787">
    <property type="term" value="F:hydrolase activity"/>
    <property type="evidence" value="ECO:0007669"/>
    <property type="project" value="UniProtKB-KW"/>
</dbReference>
<dbReference type="KEGG" id="cbw:RR42_s0691"/>
<dbReference type="InterPro" id="IPR036663">
    <property type="entry name" value="Fumarylacetoacetase_C_sf"/>
</dbReference>
<feature type="domain" description="Fumarylacetoacetase-like C-terminal" evidence="2">
    <location>
        <begin position="79"/>
        <end position="282"/>
    </location>
</feature>
<dbReference type="AlphaFoldDB" id="A0A0C4Y9X8"/>
<proteinExistence type="predicted"/>
<gene>
    <name evidence="3" type="ORF">RR42_s0691</name>
</gene>
<dbReference type="SUPFAM" id="SSF56529">
    <property type="entry name" value="FAH"/>
    <property type="match status" value="1"/>
</dbReference>
<accession>A0A0C4Y9X8</accession>
<dbReference type="Gene3D" id="3.90.850.10">
    <property type="entry name" value="Fumarylacetoacetase-like, C-terminal domain"/>
    <property type="match status" value="1"/>
</dbReference>
<evidence type="ECO:0000259" key="2">
    <source>
        <dbReference type="Pfam" id="PF01557"/>
    </source>
</evidence>
<protein>
    <submittedName>
        <fullName evidence="3">Fumarylacetoacetate hydrolase family protein</fullName>
    </submittedName>
</protein>
<dbReference type="RefSeq" id="WP_043353678.1">
    <property type="nucleotide sequence ID" value="NZ_CP010537.1"/>
</dbReference>
<evidence type="ECO:0000313" key="4">
    <source>
        <dbReference type="Proteomes" id="UP000031843"/>
    </source>
</evidence>
<dbReference type="PANTHER" id="PTHR11820:SF114">
    <property type="entry name" value="4-HYDROXYPHENYLACETATE CATABOLISM PROTEIN"/>
    <property type="match status" value="1"/>
</dbReference>
<reference evidence="3 4" key="1">
    <citation type="journal article" date="2015" name="Genome Announc.">
        <title>Complete Genome Sequence of Cupriavidus basilensis 4G11, Isolated from the Oak Ridge Field Research Center Site.</title>
        <authorList>
            <person name="Ray J."/>
            <person name="Waters R.J."/>
            <person name="Skerker J.M."/>
            <person name="Kuehl J.V."/>
            <person name="Price M.N."/>
            <person name="Huang J."/>
            <person name="Chakraborty R."/>
            <person name="Arkin A.P."/>
            <person name="Deutschbauer A."/>
        </authorList>
    </citation>
    <scope>NUCLEOTIDE SEQUENCE [LARGE SCALE GENOMIC DNA]</scope>
    <source>
        <strain evidence="3">4G11</strain>
    </source>
</reference>
<dbReference type="InterPro" id="IPR011234">
    <property type="entry name" value="Fumarylacetoacetase-like_C"/>
</dbReference>